<feature type="region of interest" description="Disordered" evidence="10">
    <location>
        <begin position="184"/>
        <end position="258"/>
    </location>
</feature>
<evidence type="ECO:0000256" key="6">
    <source>
        <dbReference type="ARBA" id="ARBA00022840"/>
    </source>
</evidence>
<evidence type="ECO:0000256" key="5">
    <source>
        <dbReference type="ARBA" id="ARBA00022806"/>
    </source>
</evidence>
<dbReference type="PROSITE" id="PS51194">
    <property type="entry name" value="HELICASE_CTER"/>
    <property type="match status" value="1"/>
</dbReference>
<keyword evidence="8" id="KW-0539">Nucleus</keyword>
<dbReference type="InterPro" id="IPR000330">
    <property type="entry name" value="SNF2_N"/>
</dbReference>
<evidence type="ECO:0000256" key="2">
    <source>
        <dbReference type="ARBA" id="ARBA00007025"/>
    </source>
</evidence>
<dbReference type="InterPro" id="IPR038718">
    <property type="entry name" value="SNF2-like_sf"/>
</dbReference>
<dbReference type="Pfam" id="PF00176">
    <property type="entry name" value="SNF2-rel_dom"/>
    <property type="match status" value="1"/>
</dbReference>
<feature type="coiled-coil region" evidence="9">
    <location>
        <begin position="132"/>
        <end position="159"/>
    </location>
</feature>
<evidence type="ECO:0000256" key="7">
    <source>
        <dbReference type="ARBA" id="ARBA00023125"/>
    </source>
</evidence>
<keyword evidence="7" id="KW-0238">DNA-binding</keyword>
<protein>
    <submittedName>
        <fullName evidence="12">ATRX</fullName>
    </submittedName>
</protein>
<evidence type="ECO:0000256" key="9">
    <source>
        <dbReference type="SAM" id="Coils"/>
    </source>
</evidence>
<keyword evidence="13" id="KW-1185">Reference proteome</keyword>
<comment type="similarity">
    <text evidence="2">Belongs to the SNF2/RAD54 helicase family.</text>
</comment>
<dbReference type="PANTHER" id="PTHR45797:SF3">
    <property type="entry name" value="TRANSCRIPTIONAL REGULATOR ATRX HOMOLOG"/>
    <property type="match status" value="1"/>
</dbReference>
<dbReference type="Gene3D" id="3.40.50.10810">
    <property type="entry name" value="Tandem AAA-ATPase domain"/>
    <property type="match status" value="1"/>
</dbReference>
<reference evidence="12 13" key="1">
    <citation type="submission" date="2022-01" db="EMBL/GenBank/DDBJ databases">
        <title>A chromosomal length assembly of Cordylochernes scorpioides.</title>
        <authorList>
            <person name="Zeh D."/>
            <person name="Zeh J."/>
        </authorList>
    </citation>
    <scope>NUCLEOTIDE SEQUENCE [LARGE SCALE GENOMIC DNA]</scope>
    <source>
        <strain evidence="12">IN4F17</strain>
        <tissue evidence="12">Whole Body</tissue>
    </source>
</reference>
<evidence type="ECO:0000313" key="13">
    <source>
        <dbReference type="Proteomes" id="UP001235939"/>
    </source>
</evidence>
<name>A0ABY6JWZ3_9ARAC</name>
<gene>
    <name evidence="12" type="ORF">LAZ67_1000048</name>
</gene>
<dbReference type="InterPro" id="IPR044574">
    <property type="entry name" value="ARIP4-like"/>
</dbReference>
<keyword evidence="4" id="KW-0378">Hydrolase</keyword>
<dbReference type="InterPro" id="IPR027417">
    <property type="entry name" value="P-loop_NTPase"/>
</dbReference>
<evidence type="ECO:0000256" key="3">
    <source>
        <dbReference type="ARBA" id="ARBA00022741"/>
    </source>
</evidence>
<dbReference type="Pfam" id="PF00271">
    <property type="entry name" value="Helicase_C"/>
    <property type="match status" value="1"/>
</dbReference>
<dbReference type="InterPro" id="IPR049730">
    <property type="entry name" value="SNF2/RAD54-like_C"/>
</dbReference>
<dbReference type="CDD" id="cd18793">
    <property type="entry name" value="SF2_C_SNF"/>
    <property type="match status" value="1"/>
</dbReference>
<dbReference type="PANTHER" id="PTHR45797">
    <property type="entry name" value="RAD54-LIKE"/>
    <property type="match status" value="1"/>
</dbReference>
<dbReference type="SUPFAM" id="SSF52540">
    <property type="entry name" value="P-loop containing nucleoside triphosphate hydrolases"/>
    <property type="match status" value="1"/>
</dbReference>
<keyword evidence="3" id="KW-0547">Nucleotide-binding</keyword>
<organism evidence="12 13">
    <name type="scientific">Cordylochernes scorpioides</name>
    <dbReference type="NCBI Taxonomy" id="51811"/>
    <lineage>
        <taxon>Eukaryota</taxon>
        <taxon>Metazoa</taxon>
        <taxon>Ecdysozoa</taxon>
        <taxon>Arthropoda</taxon>
        <taxon>Chelicerata</taxon>
        <taxon>Arachnida</taxon>
        <taxon>Pseudoscorpiones</taxon>
        <taxon>Cheliferoidea</taxon>
        <taxon>Chernetidae</taxon>
        <taxon>Cordylochernes</taxon>
    </lineage>
</organism>
<evidence type="ECO:0000256" key="1">
    <source>
        <dbReference type="ARBA" id="ARBA00004123"/>
    </source>
</evidence>
<accession>A0ABY6JWZ3</accession>
<proteinExistence type="inferred from homology"/>
<keyword evidence="9" id="KW-0175">Coiled coil</keyword>
<feature type="compositionally biased region" description="Low complexity" evidence="10">
    <location>
        <begin position="754"/>
        <end position="769"/>
    </location>
</feature>
<feature type="region of interest" description="Disordered" evidence="10">
    <location>
        <begin position="754"/>
        <end position="776"/>
    </location>
</feature>
<sequence length="776" mass="88792">MVSDHCMVQFVKPHLMGTRKEFQNRFVNPIMNGQCADSNDHDVHLMKKRAHILHSLLEGCVQRCDYSALRSFLPPKYEYVISIRLSETQIRMYRYFLDNFSRGGRKDSQGGTAGTALFWDFNVLRQIWNHPYTFHINEMKKMENEADDEENQKMKSFINDDSTSDSESEDSAAKDEVICLDGKSDDEKSKKKAPPPTCQSSCFLTQRSRHNENSSSSSDEEKITKWKSRSRSAKSGVEGLDEGASTSTAAPKDPPEPREYSRREWWLQYYNPENDHVAPSLSGKVLLLLDILKECEAIGDKVLLFSQSLLTLDLIEEVLRKVDEENEAKTDDLRDFIGSWVHGLDYFRMDGSTNVDYRKKWIQIFNDEDNMRSRLFMISTKSGSLGTNLIGANRVIIMDASWNPTHDVQAIFRVYRFGQKKPVYIYRFLAQGTMEEKIYDRQVTKQSLSYRVLDEHQIERHFNAADLAELYSFSPDTVSNRPTPMVPKDLLLADLLMKRKEWISTYHEHDSLLQNVVAEDLTEEERKLAWQEYEAEKEGLLHQSQSGIGGVNFGANVFGVTISQHPVSYDKIDKMPDAKADIAAIVESIKRNRPGVSQTDLNAALMSVLIIRRTHQQQCQTLSVQQKQAFLDKNEPVPAQLNAYLAALNVSIQQITHVIRSLNQQKNLLLYGTTHYPGYRQRNQTYVPPRSVFMNPHQPRPAYMNQFIGSHAHMNQLREQFSNAAQRPGGENKAYKVTLMKVPPTNRPIITEATSSTSRTSTTSIPESTVTITEID</sequence>
<evidence type="ECO:0000256" key="8">
    <source>
        <dbReference type="ARBA" id="ARBA00023242"/>
    </source>
</evidence>
<comment type="subcellular location">
    <subcellularLocation>
        <location evidence="1">Nucleus</location>
    </subcellularLocation>
</comment>
<keyword evidence="6" id="KW-0067">ATP-binding</keyword>
<dbReference type="EMBL" id="CP092863">
    <property type="protein sequence ID" value="UYV60125.1"/>
    <property type="molecule type" value="Genomic_DNA"/>
</dbReference>
<dbReference type="SMART" id="SM00490">
    <property type="entry name" value="HELICc"/>
    <property type="match status" value="1"/>
</dbReference>
<feature type="domain" description="Helicase C-terminal" evidence="11">
    <location>
        <begin position="287"/>
        <end position="466"/>
    </location>
</feature>
<evidence type="ECO:0000259" key="11">
    <source>
        <dbReference type="PROSITE" id="PS51194"/>
    </source>
</evidence>
<keyword evidence="5" id="KW-0347">Helicase</keyword>
<evidence type="ECO:0000313" key="12">
    <source>
        <dbReference type="EMBL" id="UYV60125.1"/>
    </source>
</evidence>
<dbReference type="InterPro" id="IPR001650">
    <property type="entry name" value="Helicase_C-like"/>
</dbReference>
<dbReference type="Proteomes" id="UP001235939">
    <property type="component" value="Chromosome 01"/>
</dbReference>
<evidence type="ECO:0000256" key="4">
    <source>
        <dbReference type="ARBA" id="ARBA00022801"/>
    </source>
</evidence>
<dbReference type="Gene3D" id="3.40.50.300">
    <property type="entry name" value="P-loop containing nucleotide triphosphate hydrolases"/>
    <property type="match status" value="1"/>
</dbReference>
<evidence type="ECO:0000256" key="10">
    <source>
        <dbReference type="SAM" id="MobiDB-lite"/>
    </source>
</evidence>